<reference evidence="2" key="2">
    <citation type="submission" date="2023-05" db="EMBL/GenBank/DDBJ databases">
        <authorList>
            <consortium name="Lawrence Berkeley National Laboratory"/>
            <person name="Steindorff A."/>
            <person name="Hensen N."/>
            <person name="Bonometti L."/>
            <person name="Westerberg I."/>
            <person name="Brannstrom I.O."/>
            <person name="Guillou S."/>
            <person name="Cros-Aarteil S."/>
            <person name="Calhoun S."/>
            <person name="Haridas S."/>
            <person name="Kuo A."/>
            <person name="Mondo S."/>
            <person name="Pangilinan J."/>
            <person name="Riley R."/>
            <person name="Labutti K."/>
            <person name="Andreopoulos B."/>
            <person name="Lipzen A."/>
            <person name="Chen C."/>
            <person name="Yanf M."/>
            <person name="Daum C."/>
            <person name="Ng V."/>
            <person name="Clum A."/>
            <person name="Ohm R."/>
            <person name="Martin F."/>
            <person name="Silar P."/>
            <person name="Natvig D."/>
            <person name="Lalanne C."/>
            <person name="Gautier V."/>
            <person name="Ament-Velasquez S.L."/>
            <person name="Kruys A."/>
            <person name="Hutchinson M.I."/>
            <person name="Powell A.J."/>
            <person name="Barry K."/>
            <person name="Miller A.N."/>
            <person name="Grigoriev I.V."/>
            <person name="Debuchy R."/>
            <person name="Gladieux P."/>
            <person name="Thoren M.H."/>
            <person name="Johannesson H."/>
        </authorList>
    </citation>
    <scope>NUCLEOTIDE SEQUENCE</scope>
    <source>
        <strain evidence="2">CBS 315.58</strain>
    </source>
</reference>
<name>A0AAN6XI50_9PEZI</name>
<feature type="compositionally biased region" description="Low complexity" evidence="1">
    <location>
        <begin position="311"/>
        <end position="335"/>
    </location>
</feature>
<feature type="region of interest" description="Disordered" evidence="1">
    <location>
        <begin position="298"/>
        <end position="342"/>
    </location>
</feature>
<feature type="compositionally biased region" description="Polar residues" evidence="1">
    <location>
        <begin position="128"/>
        <end position="142"/>
    </location>
</feature>
<dbReference type="Proteomes" id="UP001303160">
    <property type="component" value="Unassembled WGS sequence"/>
</dbReference>
<keyword evidence="3" id="KW-1185">Reference proteome</keyword>
<reference evidence="2" key="1">
    <citation type="journal article" date="2023" name="Mol. Phylogenet. Evol.">
        <title>Genome-scale phylogeny and comparative genomics of the fungal order Sordariales.</title>
        <authorList>
            <person name="Hensen N."/>
            <person name="Bonometti L."/>
            <person name="Westerberg I."/>
            <person name="Brannstrom I.O."/>
            <person name="Guillou S."/>
            <person name="Cros-Aarteil S."/>
            <person name="Calhoun S."/>
            <person name="Haridas S."/>
            <person name="Kuo A."/>
            <person name="Mondo S."/>
            <person name="Pangilinan J."/>
            <person name="Riley R."/>
            <person name="LaButti K."/>
            <person name="Andreopoulos B."/>
            <person name="Lipzen A."/>
            <person name="Chen C."/>
            <person name="Yan M."/>
            <person name="Daum C."/>
            <person name="Ng V."/>
            <person name="Clum A."/>
            <person name="Steindorff A."/>
            <person name="Ohm R.A."/>
            <person name="Martin F."/>
            <person name="Silar P."/>
            <person name="Natvig D.O."/>
            <person name="Lalanne C."/>
            <person name="Gautier V."/>
            <person name="Ament-Velasquez S.L."/>
            <person name="Kruys A."/>
            <person name="Hutchinson M.I."/>
            <person name="Powell A.J."/>
            <person name="Barry K."/>
            <person name="Miller A.N."/>
            <person name="Grigoriev I.V."/>
            <person name="Debuchy R."/>
            <person name="Gladieux P."/>
            <person name="Hiltunen Thoren M."/>
            <person name="Johannesson H."/>
        </authorList>
    </citation>
    <scope>NUCLEOTIDE SEQUENCE</scope>
    <source>
        <strain evidence="2">CBS 315.58</strain>
    </source>
</reference>
<proteinExistence type="predicted"/>
<feature type="compositionally biased region" description="Basic residues" evidence="1">
    <location>
        <begin position="298"/>
        <end position="309"/>
    </location>
</feature>
<dbReference type="EMBL" id="MU863916">
    <property type="protein sequence ID" value="KAK4200668.1"/>
    <property type="molecule type" value="Genomic_DNA"/>
</dbReference>
<sequence>MYGQYVHWRQTLNQDAEDKDNRDEGRAPRQQDNEQPLEPDQQEDAEFASRIEQWRKQRAQRQPREQQYNGHRHRKHRDKSRQPSASPQPTDSPSPEPTSGDASPPGPSTVDRLARKLSKQNLQHHNRMLAQSSGQLTPSPLQSMPAVVAEPSDSSEKPEDKRLESVSRLRRHASARALEARLQAMIDNETQCSVRSEPPAPPPPATTSTTARPWPAPTPVGQPVCIEVDPDCAMPNWDGSLEVDENDTADMSLDDLASSVRHAYVPSGVRKHSIGGVALRYRSSVDVALRCQNVVRNRPRMRKRDKSRHGSTVSSAMASAISSPVISPSIPSSSTMPPPPLP</sequence>
<organism evidence="2 3">
    <name type="scientific">Triangularia verruculosa</name>
    <dbReference type="NCBI Taxonomy" id="2587418"/>
    <lineage>
        <taxon>Eukaryota</taxon>
        <taxon>Fungi</taxon>
        <taxon>Dikarya</taxon>
        <taxon>Ascomycota</taxon>
        <taxon>Pezizomycotina</taxon>
        <taxon>Sordariomycetes</taxon>
        <taxon>Sordariomycetidae</taxon>
        <taxon>Sordariales</taxon>
        <taxon>Podosporaceae</taxon>
        <taxon>Triangularia</taxon>
    </lineage>
</organism>
<feature type="region of interest" description="Disordered" evidence="1">
    <location>
        <begin position="191"/>
        <end position="220"/>
    </location>
</feature>
<accession>A0AAN6XI50</accession>
<feature type="compositionally biased region" description="Basic and acidic residues" evidence="1">
    <location>
        <begin position="19"/>
        <end position="32"/>
    </location>
</feature>
<evidence type="ECO:0000313" key="2">
    <source>
        <dbReference type="EMBL" id="KAK4200668.1"/>
    </source>
</evidence>
<evidence type="ECO:0000256" key="1">
    <source>
        <dbReference type="SAM" id="MobiDB-lite"/>
    </source>
</evidence>
<feature type="compositionally biased region" description="Basic and acidic residues" evidence="1">
    <location>
        <begin position="154"/>
        <end position="167"/>
    </location>
</feature>
<feature type="region of interest" description="Disordered" evidence="1">
    <location>
        <begin position="1"/>
        <end position="168"/>
    </location>
</feature>
<protein>
    <submittedName>
        <fullName evidence="2">Uncharacterized protein</fullName>
    </submittedName>
</protein>
<evidence type="ECO:0000313" key="3">
    <source>
        <dbReference type="Proteomes" id="UP001303160"/>
    </source>
</evidence>
<feature type="compositionally biased region" description="Basic residues" evidence="1">
    <location>
        <begin position="115"/>
        <end position="127"/>
    </location>
</feature>
<gene>
    <name evidence="2" type="ORF">QBC40DRAFT_68245</name>
</gene>
<comment type="caution">
    <text evidence="2">The sequence shown here is derived from an EMBL/GenBank/DDBJ whole genome shotgun (WGS) entry which is preliminary data.</text>
</comment>
<feature type="compositionally biased region" description="Basic residues" evidence="1">
    <location>
        <begin position="70"/>
        <end position="79"/>
    </location>
</feature>
<feature type="compositionally biased region" description="Acidic residues" evidence="1">
    <location>
        <begin position="35"/>
        <end position="46"/>
    </location>
</feature>
<dbReference type="AlphaFoldDB" id="A0AAN6XI50"/>